<accession>A0A132N4W2</accession>
<dbReference type="PANTHER" id="PTHR20883">
    <property type="entry name" value="PHYTANOYL-COA DIOXYGENASE DOMAIN CONTAINING 1"/>
    <property type="match status" value="1"/>
</dbReference>
<dbReference type="PATRIC" id="fig|1469144.8.peg.4658"/>
<dbReference type="EMBL" id="JYIK01001117">
    <property type="protein sequence ID" value="KWX05834.1"/>
    <property type="molecule type" value="Genomic_DNA"/>
</dbReference>
<reference evidence="3" key="1">
    <citation type="submission" date="2015-02" db="EMBL/GenBank/DDBJ databases">
        <title>Physiological reanalysis, assessment of diazotrophy, and genome sequences of multiple isolates of Streptomyces thermoautotrophicus.</title>
        <authorList>
            <person name="MacKellar D.C."/>
            <person name="Lieber L."/>
            <person name="Norman J."/>
            <person name="Bolger A."/>
            <person name="Tobin C."/>
            <person name="Murray J.W."/>
            <person name="Friesen M."/>
            <person name="Prell J."/>
        </authorList>
    </citation>
    <scope>NUCLEOTIDE SEQUENCE [LARGE SCALE GENOMIC DNA]</scope>
    <source>
        <strain evidence="3">UBT1</strain>
    </source>
</reference>
<evidence type="ECO:0000313" key="2">
    <source>
        <dbReference type="EMBL" id="KWX05834.1"/>
    </source>
</evidence>
<name>A0A132N4W2_9ACTN</name>
<dbReference type="Gene3D" id="2.60.120.620">
    <property type="entry name" value="q2cbj1_9rhob like domain"/>
    <property type="match status" value="1"/>
</dbReference>
<dbReference type="Pfam" id="PF05721">
    <property type="entry name" value="PhyH"/>
    <property type="match status" value="1"/>
</dbReference>
<dbReference type="GO" id="GO:0005506">
    <property type="term" value="F:iron ion binding"/>
    <property type="evidence" value="ECO:0007669"/>
    <property type="project" value="UniProtKB-ARBA"/>
</dbReference>
<evidence type="ECO:0008006" key="5">
    <source>
        <dbReference type="Google" id="ProtNLM"/>
    </source>
</evidence>
<evidence type="ECO:0000313" key="1">
    <source>
        <dbReference type="EMBL" id="KWX05168.1"/>
    </source>
</evidence>
<dbReference type="PANTHER" id="PTHR20883:SF49">
    <property type="entry name" value="PHYTANOYL-COA DIOXYGENASE"/>
    <property type="match status" value="1"/>
</dbReference>
<dbReference type="SUPFAM" id="SSF51197">
    <property type="entry name" value="Clavaminate synthase-like"/>
    <property type="match status" value="1"/>
</dbReference>
<dbReference type="EMBL" id="JYIJ01000013">
    <property type="protein sequence ID" value="KWX05168.1"/>
    <property type="molecule type" value="Genomic_DNA"/>
</dbReference>
<proteinExistence type="predicted"/>
<dbReference type="GO" id="GO:0016706">
    <property type="term" value="F:2-oxoglutarate-dependent dioxygenase activity"/>
    <property type="evidence" value="ECO:0007669"/>
    <property type="project" value="UniProtKB-ARBA"/>
</dbReference>
<protein>
    <recommendedName>
        <fullName evidence="5">Phytanoyl-CoA dioxygenase</fullName>
    </recommendedName>
</protein>
<organism evidence="1 4">
    <name type="scientific">Carbonactinospora thermoautotrophica</name>
    <dbReference type="NCBI Taxonomy" id="1469144"/>
    <lineage>
        <taxon>Bacteria</taxon>
        <taxon>Bacillati</taxon>
        <taxon>Actinomycetota</taxon>
        <taxon>Actinomycetes</taxon>
        <taxon>Kitasatosporales</taxon>
        <taxon>Carbonactinosporaceae</taxon>
        <taxon>Carbonactinospora</taxon>
    </lineage>
</organism>
<reference evidence="1 4" key="2">
    <citation type="submission" date="2015-02" db="EMBL/GenBank/DDBJ databases">
        <title>Physiological reanalysis, assessment of diazotrophy, and genome sequences of multiple isolates of Streptomyces thermoautotrophicus.</title>
        <authorList>
            <person name="MacKellar D.C."/>
            <person name="Lieber L."/>
            <person name="Norman J."/>
            <person name="Bolger A."/>
            <person name="Tobin C."/>
            <person name="Murray J.W."/>
            <person name="Prell J."/>
        </authorList>
    </citation>
    <scope>NUCLEOTIDE SEQUENCE [LARGE SCALE GENOMIC DNA]</scope>
    <source>
        <strain evidence="1 4">UBT1</strain>
    </source>
</reference>
<dbReference type="Proteomes" id="UP000070598">
    <property type="component" value="Unassembled WGS sequence"/>
</dbReference>
<sequence>MTVRIDHPDAGLLRSVTDEEREAYERDGAAVLKGILPIEWVEYMREAVTRLLAHPDPSSQNYAAEGEARFFAQAFPWLLDDAFKAFALYGPLKDIAKQIWPDTTRVNLFYDQVFAKEPGAGTPTPWHQDLPFLPLDGEQILRIWVPLDRVTAESGAVHYLKGSHRWGVVYHPIGFKDIPEITSAYVDSPYTDQPDFEADYDKYEWLIGEVEPGDAVLHHPKTVHGSRGNTTNNFRRAVTVVYTGDRAAWNPHPANMFKNKDLTGHVEMPDLEPGGSIECDLFPRVWPEVTVPAGVA</sequence>
<comment type="caution">
    <text evidence="1">The sequence shown here is derived from an EMBL/GenBank/DDBJ whole genome shotgun (WGS) entry which is preliminary data.</text>
</comment>
<dbReference type="InterPro" id="IPR008775">
    <property type="entry name" value="Phytyl_CoA_dOase-like"/>
</dbReference>
<dbReference type="AlphaFoldDB" id="A0A132N4W2"/>
<dbReference type="Proteomes" id="UP000070659">
    <property type="component" value="Unassembled WGS sequence"/>
</dbReference>
<evidence type="ECO:0000313" key="4">
    <source>
        <dbReference type="Proteomes" id="UP000070659"/>
    </source>
</evidence>
<evidence type="ECO:0000313" key="3">
    <source>
        <dbReference type="Proteomes" id="UP000070598"/>
    </source>
</evidence>
<gene>
    <name evidence="1" type="ORF">TH66_05115</name>
    <name evidence="2" type="ORF">TR74_23460</name>
</gene>